<name>A0A401LQL5_9BACE</name>
<protein>
    <submittedName>
        <fullName evidence="1">Uncharacterized protein</fullName>
    </submittedName>
</protein>
<reference evidence="1 2" key="1">
    <citation type="submission" date="2018-10" db="EMBL/GenBank/DDBJ databases">
        <title>Draft Genome Sequence of Bacteroides sp. KCTC 15687.</title>
        <authorList>
            <person name="Yu S.Y."/>
            <person name="Kim J.S."/>
            <person name="Oh B.S."/>
            <person name="Park S.H."/>
            <person name="Kang S.W."/>
            <person name="Park J.E."/>
            <person name="Choi S.H."/>
            <person name="Han K.I."/>
            <person name="Lee K.C."/>
            <person name="Eom M.K."/>
            <person name="Suh M.K."/>
            <person name="Lee D.H."/>
            <person name="Yoon H."/>
            <person name="Kim B."/>
            <person name="Yang S.J."/>
            <person name="Lee J.S."/>
            <person name="Lee J.H."/>
        </authorList>
    </citation>
    <scope>NUCLEOTIDE SEQUENCE [LARGE SCALE GENOMIC DNA]</scope>
    <source>
        <strain evidence="1 2">KCTC 15687</strain>
    </source>
</reference>
<gene>
    <name evidence="1" type="ORF">KGMB02408_07800</name>
</gene>
<dbReference type="EMBL" id="BHWB01000002">
    <property type="protein sequence ID" value="GCB33835.1"/>
    <property type="molecule type" value="Genomic_DNA"/>
</dbReference>
<proteinExistence type="predicted"/>
<evidence type="ECO:0000313" key="1">
    <source>
        <dbReference type="EMBL" id="GCB33835.1"/>
    </source>
</evidence>
<dbReference type="Proteomes" id="UP000288079">
    <property type="component" value="Unassembled WGS sequence"/>
</dbReference>
<accession>A0A401LQL5</accession>
<dbReference type="AlphaFoldDB" id="A0A401LQL5"/>
<sequence>MVDERKAKVINDTVGREASALADSRSRYERGRDVLAEISSVPADAPQAGYALLAPTTRNIQNLYFLPFAKKVLTL</sequence>
<organism evidence="1 2">
    <name type="scientific">Bacteroides faecalis</name>
    <dbReference type="NCBI Taxonomy" id="2447885"/>
    <lineage>
        <taxon>Bacteria</taxon>
        <taxon>Pseudomonadati</taxon>
        <taxon>Bacteroidota</taxon>
        <taxon>Bacteroidia</taxon>
        <taxon>Bacteroidales</taxon>
        <taxon>Bacteroidaceae</taxon>
        <taxon>Bacteroides</taxon>
    </lineage>
</organism>
<evidence type="ECO:0000313" key="2">
    <source>
        <dbReference type="Proteomes" id="UP000288079"/>
    </source>
</evidence>
<keyword evidence="2" id="KW-1185">Reference proteome</keyword>
<comment type="caution">
    <text evidence="1">The sequence shown here is derived from an EMBL/GenBank/DDBJ whole genome shotgun (WGS) entry which is preliminary data.</text>
</comment>